<proteinExistence type="predicted"/>
<dbReference type="AlphaFoldDB" id="A0AAN8A4C0"/>
<evidence type="ECO:0000313" key="1">
    <source>
        <dbReference type="EMBL" id="KAK5704174.1"/>
    </source>
</evidence>
<dbReference type="EMBL" id="JAVRQU010000004">
    <property type="protein sequence ID" value="KAK5704174.1"/>
    <property type="molecule type" value="Genomic_DNA"/>
</dbReference>
<accession>A0AAN8A4C0</accession>
<protein>
    <submittedName>
        <fullName evidence="1">Uncharacterized protein</fullName>
    </submittedName>
</protein>
<sequence length="270" mass="30445">MPAMIDDTTRLYASDTAAASPVAKANGSALSDFWVHLCQDRVASILHMQRTRVAFAQVFDGIQTEDAAVESNDQDAIQEYASQGLRLPSESTAAAIGAVEEWLGATEERIDAWTRTCIKEDTTRALTCTSSTDHERIRATVQDIMKPLIRSLLRDFYHWTGNGRRPLSPYSFQRKARGLLFDVEVVQNWGEEQIFGGSLVDKDGVLAVEPFYKPPFDSSYTNLWEAAYVQRLPLRPGVVNRPPPRRPCVGRMEDDPALYEVMRTYKRQQI</sequence>
<evidence type="ECO:0000313" key="2">
    <source>
        <dbReference type="Proteomes" id="UP001310594"/>
    </source>
</evidence>
<organism evidence="1 2">
    <name type="scientific">Elasticomyces elasticus</name>
    <dbReference type="NCBI Taxonomy" id="574655"/>
    <lineage>
        <taxon>Eukaryota</taxon>
        <taxon>Fungi</taxon>
        <taxon>Dikarya</taxon>
        <taxon>Ascomycota</taxon>
        <taxon>Pezizomycotina</taxon>
        <taxon>Dothideomycetes</taxon>
        <taxon>Dothideomycetidae</taxon>
        <taxon>Mycosphaerellales</taxon>
        <taxon>Teratosphaeriaceae</taxon>
        <taxon>Elasticomyces</taxon>
    </lineage>
</organism>
<dbReference type="Proteomes" id="UP001310594">
    <property type="component" value="Unassembled WGS sequence"/>
</dbReference>
<name>A0AAN8A4C0_9PEZI</name>
<reference evidence="1" key="1">
    <citation type="submission" date="2023-08" db="EMBL/GenBank/DDBJ databases">
        <title>Black Yeasts Isolated from many extreme environments.</title>
        <authorList>
            <person name="Coleine C."/>
            <person name="Stajich J.E."/>
            <person name="Selbmann L."/>
        </authorList>
    </citation>
    <scope>NUCLEOTIDE SEQUENCE</scope>
    <source>
        <strain evidence="1">CCFEE 5810</strain>
    </source>
</reference>
<gene>
    <name evidence="1" type="ORF">LTR97_003187</name>
</gene>
<comment type="caution">
    <text evidence="1">The sequence shown here is derived from an EMBL/GenBank/DDBJ whole genome shotgun (WGS) entry which is preliminary data.</text>
</comment>